<name>A0A2P2K3C9_RHIMU</name>
<dbReference type="EMBL" id="GGEC01019741">
    <property type="protein sequence ID" value="MBX00225.1"/>
    <property type="molecule type" value="Transcribed_RNA"/>
</dbReference>
<dbReference type="AlphaFoldDB" id="A0A2P2K3C9"/>
<accession>A0A2P2K3C9</accession>
<organism evidence="1">
    <name type="scientific">Rhizophora mucronata</name>
    <name type="common">Asiatic mangrove</name>
    <dbReference type="NCBI Taxonomy" id="61149"/>
    <lineage>
        <taxon>Eukaryota</taxon>
        <taxon>Viridiplantae</taxon>
        <taxon>Streptophyta</taxon>
        <taxon>Embryophyta</taxon>
        <taxon>Tracheophyta</taxon>
        <taxon>Spermatophyta</taxon>
        <taxon>Magnoliopsida</taxon>
        <taxon>eudicotyledons</taxon>
        <taxon>Gunneridae</taxon>
        <taxon>Pentapetalae</taxon>
        <taxon>rosids</taxon>
        <taxon>fabids</taxon>
        <taxon>Malpighiales</taxon>
        <taxon>Rhizophoraceae</taxon>
        <taxon>Rhizophora</taxon>
    </lineage>
</organism>
<proteinExistence type="predicted"/>
<protein>
    <submittedName>
        <fullName evidence="1">Aspartic proteinase A1-like</fullName>
    </submittedName>
</protein>
<reference evidence="1" key="1">
    <citation type="submission" date="2018-02" db="EMBL/GenBank/DDBJ databases">
        <title>Rhizophora mucronata_Transcriptome.</title>
        <authorList>
            <person name="Meera S.P."/>
            <person name="Sreeshan A."/>
            <person name="Augustine A."/>
        </authorList>
    </citation>
    <scope>NUCLEOTIDE SEQUENCE</scope>
    <source>
        <tissue evidence="1">Leaf</tissue>
    </source>
</reference>
<evidence type="ECO:0000313" key="1">
    <source>
        <dbReference type="EMBL" id="MBX00225.1"/>
    </source>
</evidence>
<sequence>MPGFTSRNISLFIYNKKSTNEKLIFFYVHFETMAHRYISIVTMFNLHPPQSVCILLTASSTYKSVIFKGTCLLSCFSKSNC</sequence>